<dbReference type="SUPFAM" id="SSF53067">
    <property type="entry name" value="Actin-like ATPase domain"/>
    <property type="match status" value="1"/>
</dbReference>
<evidence type="ECO:0000256" key="3">
    <source>
        <dbReference type="ARBA" id="ARBA00022840"/>
    </source>
</evidence>
<dbReference type="Pfam" id="PF00012">
    <property type="entry name" value="HSP70"/>
    <property type="match status" value="1"/>
</dbReference>
<feature type="non-terminal residue" evidence="4">
    <location>
        <position position="1"/>
    </location>
</feature>
<reference evidence="4" key="1">
    <citation type="submission" date="2023-03" db="EMBL/GenBank/DDBJ databases">
        <title>Massive genome expansion in bonnet fungi (Mycena s.s.) driven by repeated elements and novel gene families across ecological guilds.</title>
        <authorList>
            <consortium name="Lawrence Berkeley National Laboratory"/>
            <person name="Harder C.B."/>
            <person name="Miyauchi S."/>
            <person name="Viragh M."/>
            <person name="Kuo A."/>
            <person name="Thoen E."/>
            <person name="Andreopoulos B."/>
            <person name="Lu D."/>
            <person name="Skrede I."/>
            <person name="Drula E."/>
            <person name="Henrissat B."/>
            <person name="Morin E."/>
            <person name="Kohler A."/>
            <person name="Barry K."/>
            <person name="LaButti K."/>
            <person name="Morin E."/>
            <person name="Salamov A."/>
            <person name="Lipzen A."/>
            <person name="Mereny Z."/>
            <person name="Hegedus B."/>
            <person name="Baldrian P."/>
            <person name="Stursova M."/>
            <person name="Weitz H."/>
            <person name="Taylor A."/>
            <person name="Grigoriev I.V."/>
            <person name="Nagy L.G."/>
            <person name="Martin F."/>
            <person name="Kauserud H."/>
        </authorList>
    </citation>
    <scope>NUCLEOTIDE SEQUENCE</scope>
    <source>
        <strain evidence="4">CBHHK188m</strain>
    </source>
</reference>
<keyword evidence="2" id="KW-0547">Nucleotide-binding</keyword>
<dbReference type="InterPro" id="IPR013126">
    <property type="entry name" value="Hsp_70_fam"/>
</dbReference>
<dbReference type="GO" id="GO:0140662">
    <property type="term" value="F:ATP-dependent protein folding chaperone"/>
    <property type="evidence" value="ECO:0007669"/>
    <property type="project" value="InterPro"/>
</dbReference>
<accession>A0AAD7JSL4</accession>
<dbReference type="EMBL" id="JARJLG010000025">
    <property type="protein sequence ID" value="KAJ7769692.1"/>
    <property type="molecule type" value="Genomic_DNA"/>
</dbReference>
<dbReference type="PANTHER" id="PTHR19375">
    <property type="entry name" value="HEAT SHOCK PROTEIN 70KDA"/>
    <property type="match status" value="1"/>
</dbReference>
<evidence type="ECO:0000313" key="4">
    <source>
        <dbReference type="EMBL" id="KAJ7769692.1"/>
    </source>
</evidence>
<proteinExistence type="inferred from homology"/>
<name>A0AAD7JSL4_9AGAR</name>
<dbReference type="AlphaFoldDB" id="A0AAD7JSL4"/>
<dbReference type="GO" id="GO:0005524">
    <property type="term" value="F:ATP binding"/>
    <property type="evidence" value="ECO:0007669"/>
    <property type="project" value="UniProtKB-KW"/>
</dbReference>
<dbReference type="Gene3D" id="3.30.30.30">
    <property type="match status" value="1"/>
</dbReference>
<dbReference type="Gene3D" id="3.30.420.40">
    <property type="match status" value="1"/>
</dbReference>
<keyword evidence="4" id="KW-0346">Stress response</keyword>
<protein>
    <submittedName>
        <fullName evidence="4">Heat shock protein 70</fullName>
    </submittedName>
</protein>
<keyword evidence="5" id="KW-1185">Reference proteome</keyword>
<dbReference type="Proteomes" id="UP001215280">
    <property type="component" value="Unassembled WGS sequence"/>
</dbReference>
<gene>
    <name evidence="4" type="ORF">DFH07DRAFT_735854</name>
</gene>
<evidence type="ECO:0000313" key="5">
    <source>
        <dbReference type="Proteomes" id="UP001215280"/>
    </source>
</evidence>
<sequence length="91" mass="10229">NAKQLIGRKFNDIEVQADMNHVPQQGRKAVHPCRLPCRSKRFHRWASSRCAKSYPGTTINNTVVTVPAYSQRQVTKDAGTISGMNVLHIIQ</sequence>
<evidence type="ECO:0000256" key="2">
    <source>
        <dbReference type="ARBA" id="ARBA00022741"/>
    </source>
</evidence>
<organism evidence="4 5">
    <name type="scientific">Mycena maculata</name>
    <dbReference type="NCBI Taxonomy" id="230809"/>
    <lineage>
        <taxon>Eukaryota</taxon>
        <taxon>Fungi</taxon>
        <taxon>Dikarya</taxon>
        <taxon>Basidiomycota</taxon>
        <taxon>Agaricomycotina</taxon>
        <taxon>Agaricomycetes</taxon>
        <taxon>Agaricomycetidae</taxon>
        <taxon>Agaricales</taxon>
        <taxon>Marasmiineae</taxon>
        <taxon>Mycenaceae</taxon>
        <taxon>Mycena</taxon>
    </lineage>
</organism>
<dbReference type="FunFam" id="3.30.420.40:FF:000028">
    <property type="entry name" value="heat shock 70 kDa protein-like"/>
    <property type="match status" value="1"/>
</dbReference>
<keyword evidence="3" id="KW-0067">ATP-binding</keyword>
<evidence type="ECO:0000256" key="1">
    <source>
        <dbReference type="ARBA" id="ARBA00007381"/>
    </source>
</evidence>
<dbReference type="InterPro" id="IPR043129">
    <property type="entry name" value="ATPase_NBD"/>
</dbReference>
<comment type="caution">
    <text evidence="4">The sequence shown here is derived from an EMBL/GenBank/DDBJ whole genome shotgun (WGS) entry which is preliminary data.</text>
</comment>
<comment type="similarity">
    <text evidence="1">Belongs to the heat shock protein 70 family.</text>
</comment>